<reference evidence="2 3" key="1">
    <citation type="submission" date="2017-03" db="EMBL/GenBank/DDBJ databases">
        <title>Genomes of endolithic fungi from Antarctica.</title>
        <authorList>
            <person name="Coleine C."/>
            <person name="Masonjones S."/>
            <person name="Stajich J.E."/>
        </authorList>
    </citation>
    <scope>NUCLEOTIDE SEQUENCE [LARGE SCALE GENOMIC DNA]</scope>
    <source>
        <strain evidence="2 3">CCFEE 6314</strain>
    </source>
</reference>
<comment type="caution">
    <text evidence="2">The sequence shown here is derived from an EMBL/GenBank/DDBJ whole genome shotgun (WGS) entry which is preliminary data.</text>
</comment>
<sequence>MADKYPPPQYPPQAYDNNSGYMSPPPQGQMQPYGDPNQQQYNQGGYYPPQGPQYGPPQGYYPQQQPMYVEDRRGGGSSAPGICAGLCALAKTMK</sequence>
<dbReference type="Proteomes" id="UP000288859">
    <property type="component" value="Unassembled WGS sequence"/>
</dbReference>
<feature type="compositionally biased region" description="Low complexity" evidence="1">
    <location>
        <begin position="56"/>
        <end position="66"/>
    </location>
</feature>
<gene>
    <name evidence="2" type="ORF">B0A52_02643</name>
</gene>
<feature type="compositionally biased region" description="Pro residues" evidence="1">
    <location>
        <begin position="1"/>
        <end position="11"/>
    </location>
</feature>
<feature type="region of interest" description="Disordered" evidence="1">
    <location>
        <begin position="1"/>
        <end position="75"/>
    </location>
</feature>
<name>A0A438ND80_EXOME</name>
<evidence type="ECO:0008006" key="4">
    <source>
        <dbReference type="Google" id="ProtNLM"/>
    </source>
</evidence>
<feature type="compositionally biased region" description="Low complexity" evidence="1">
    <location>
        <begin position="31"/>
        <end position="48"/>
    </location>
</feature>
<evidence type="ECO:0000256" key="1">
    <source>
        <dbReference type="SAM" id="MobiDB-lite"/>
    </source>
</evidence>
<proteinExistence type="predicted"/>
<dbReference type="EMBL" id="NAJM01000006">
    <property type="protein sequence ID" value="RVX73753.1"/>
    <property type="molecule type" value="Genomic_DNA"/>
</dbReference>
<dbReference type="AlphaFoldDB" id="A0A438ND80"/>
<organism evidence="2 3">
    <name type="scientific">Exophiala mesophila</name>
    <name type="common">Black yeast-like fungus</name>
    <dbReference type="NCBI Taxonomy" id="212818"/>
    <lineage>
        <taxon>Eukaryota</taxon>
        <taxon>Fungi</taxon>
        <taxon>Dikarya</taxon>
        <taxon>Ascomycota</taxon>
        <taxon>Pezizomycotina</taxon>
        <taxon>Eurotiomycetes</taxon>
        <taxon>Chaetothyriomycetidae</taxon>
        <taxon>Chaetothyriales</taxon>
        <taxon>Herpotrichiellaceae</taxon>
        <taxon>Exophiala</taxon>
    </lineage>
</organism>
<protein>
    <recommendedName>
        <fullName evidence="4">Cysteine-rich transmembrane CYSTM domain-containing protein</fullName>
    </recommendedName>
</protein>
<evidence type="ECO:0000313" key="3">
    <source>
        <dbReference type="Proteomes" id="UP000288859"/>
    </source>
</evidence>
<evidence type="ECO:0000313" key="2">
    <source>
        <dbReference type="EMBL" id="RVX73753.1"/>
    </source>
</evidence>
<accession>A0A438ND80</accession>